<comment type="caution">
    <text evidence="1">The sequence shown here is derived from an EMBL/GenBank/DDBJ whole genome shotgun (WGS) entry which is preliminary data.</text>
</comment>
<keyword evidence="2" id="KW-1185">Reference proteome</keyword>
<protein>
    <submittedName>
        <fullName evidence="1">Uncharacterized protein</fullName>
    </submittedName>
</protein>
<proteinExistence type="predicted"/>
<accession>A0ABP2H6U6</accession>
<name>A0ABP2H6U6_VIBOR</name>
<gene>
    <name evidence="1" type="ORF">VIA_000032</name>
</gene>
<evidence type="ECO:0000313" key="1">
    <source>
        <dbReference type="EMBL" id="EEX95500.1"/>
    </source>
</evidence>
<evidence type="ECO:0000313" key="2">
    <source>
        <dbReference type="Proteomes" id="UP000003515"/>
    </source>
</evidence>
<organism evidence="1 2">
    <name type="scientific">Vibrio orientalis CIP 102891 = ATCC 33934</name>
    <dbReference type="NCBI Taxonomy" id="675816"/>
    <lineage>
        <taxon>Bacteria</taxon>
        <taxon>Pseudomonadati</taxon>
        <taxon>Pseudomonadota</taxon>
        <taxon>Gammaproteobacteria</taxon>
        <taxon>Vibrionales</taxon>
        <taxon>Vibrionaceae</taxon>
        <taxon>Vibrio</taxon>
        <taxon>Vibrio oreintalis group</taxon>
    </lineage>
</organism>
<sequence length="42" mass="4959">MSSHRKQNLDLDMTYLLLFTSNKQYETPLNNNSKLEKLDNSI</sequence>
<reference evidence="1 2" key="1">
    <citation type="submission" date="2009-10" db="EMBL/GenBank/DDBJ databases">
        <authorList>
            <consortium name="Los Alamos National Laboratory (LANL)"/>
            <consortium name="National Microbial Pathogen Data Resource (NMPDR)"/>
            <person name="Munk A.C."/>
            <person name="Chertkov O."/>
            <person name="Tapia R."/>
            <person name="Green L."/>
            <person name="Rogers Y."/>
            <person name="Detter J.C."/>
            <person name="Bruce D."/>
            <person name="Brettin T.S."/>
            <person name="Colwell R.R."/>
            <person name="Huq A."/>
            <person name="Grim C.J."/>
            <person name="Hasan N.A."/>
            <person name="Bartels D."/>
            <person name="Vonstein V."/>
        </authorList>
    </citation>
    <scope>NUCLEOTIDE SEQUENCE [LARGE SCALE GENOMIC DNA]</scope>
    <source>
        <strain evidence="1 2">CIP 102891</strain>
    </source>
</reference>
<dbReference type="Proteomes" id="UP000003515">
    <property type="component" value="Unassembled WGS sequence"/>
</dbReference>
<dbReference type="EMBL" id="ACZV01000001">
    <property type="protein sequence ID" value="EEX95500.1"/>
    <property type="molecule type" value="Genomic_DNA"/>
</dbReference>